<accession>A0A4C1SLX0</accession>
<keyword evidence="2" id="KW-1185">Reference proteome</keyword>
<reference evidence="1 2" key="1">
    <citation type="journal article" date="2019" name="Commun. Biol.">
        <title>The bagworm genome reveals a unique fibroin gene that provides high tensile strength.</title>
        <authorList>
            <person name="Kono N."/>
            <person name="Nakamura H."/>
            <person name="Ohtoshi R."/>
            <person name="Tomita M."/>
            <person name="Numata K."/>
            <person name="Arakawa K."/>
        </authorList>
    </citation>
    <scope>NUCLEOTIDE SEQUENCE [LARGE SCALE GENOMIC DNA]</scope>
</reference>
<protein>
    <submittedName>
        <fullName evidence="1">Uncharacterized protein</fullName>
    </submittedName>
</protein>
<dbReference type="AlphaFoldDB" id="A0A4C1SLX0"/>
<evidence type="ECO:0000313" key="1">
    <source>
        <dbReference type="EMBL" id="GBP02985.1"/>
    </source>
</evidence>
<dbReference type="STRING" id="151549.A0A4C1SLX0"/>
<dbReference type="EMBL" id="BGZK01003611">
    <property type="protein sequence ID" value="GBP02985.1"/>
    <property type="molecule type" value="Genomic_DNA"/>
</dbReference>
<gene>
    <name evidence="1" type="ORF">EVAR_69131_1</name>
</gene>
<name>A0A4C1SLX0_EUMVA</name>
<evidence type="ECO:0000313" key="2">
    <source>
        <dbReference type="Proteomes" id="UP000299102"/>
    </source>
</evidence>
<dbReference type="OrthoDB" id="3853857at2759"/>
<comment type="caution">
    <text evidence="1">The sequence shown here is derived from an EMBL/GenBank/DDBJ whole genome shotgun (WGS) entry which is preliminary data.</text>
</comment>
<proteinExistence type="predicted"/>
<organism evidence="1 2">
    <name type="scientific">Eumeta variegata</name>
    <name type="common">Bagworm moth</name>
    <name type="synonym">Eumeta japonica</name>
    <dbReference type="NCBI Taxonomy" id="151549"/>
    <lineage>
        <taxon>Eukaryota</taxon>
        <taxon>Metazoa</taxon>
        <taxon>Ecdysozoa</taxon>
        <taxon>Arthropoda</taxon>
        <taxon>Hexapoda</taxon>
        <taxon>Insecta</taxon>
        <taxon>Pterygota</taxon>
        <taxon>Neoptera</taxon>
        <taxon>Endopterygota</taxon>
        <taxon>Lepidoptera</taxon>
        <taxon>Glossata</taxon>
        <taxon>Ditrysia</taxon>
        <taxon>Tineoidea</taxon>
        <taxon>Psychidae</taxon>
        <taxon>Oiketicinae</taxon>
        <taxon>Eumeta</taxon>
    </lineage>
</organism>
<dbReference type="Proteomes" id="UP000299102">
    <property type="component" value="Unassembled WGS sequence"/>
</dbReference>
<sequence>MVCTSSSTDKKQSQFEETEDAYLYVFAYVLKKFRKAPRRERTVITLRFRSFDNHEDNMREAEKWCTALKAHRANQIMQSNISNYEICHSAQEAAVLKRLLILLNPISGSGRARELFNQHV</sequence>